<name>A0AB35U5M4_9FIRM</name>
<accession>A0AB35U5M4</accession>
<feature type="compositionally biased region" description="Polar residues" evidence="1">
    <location>
        <begin position="100"/>
        <end position="112"/>
    </location>
</feature>
<gene>
    <name evidence="2" type="ORF">MOZ60_09025</name>
</gene>
<protein>
    <submittedName>
        <fullName evidence="2">Uncharacterized protein</fullName>
    </submittedName>
</protein>
<dbReference type="AlphaFoldDB" id="A0AB35U5M4"/>
<feature type="region of interest" description="Disordered" evidence="1">
    <location>
        <begin position="100"/>
        <end position="119"/>
    </location>
</feature>
<evidence type="ECO:0000313" key="3">
    <source>
        <dbReference type="Proteomes" id="UP001286174"/>
    </source>
</evidence>
<dbReference type="RefSeq" id="WP_370596428.1">
    <property type="nucleotide sequence ID" value="NZ_JALBUR010000027.1"/>
</dbReference>
<organism evidence="2 3">
    <name type="scientific">Grylomicrobium aquisgranensis</name>
    <dbReference type="NCBI Taxonomy" id="2926318"/>
    <lineage>
        <taxon>Bacteria</taxon>
        <taxon>Bacillati</taxon>
        <taxon>Bacillota</taxon>
        <taxon>Erysipelotrichia</taxon>
        <taxon>Erysipelotrichales</taxon>
        <taxon>Erysipelotrichaceae</taxon>
        <taxon>Grylomicrobium</taxon>
    </lineage>
</organism>
<proteinExistence type="predicted"/>
<dbReference type="Proteomes" id="UP001286174">
    <property type="component" value="Unassembled WGS sequence"/>
</dbReference>
<keyword evidence="3" id="KW-1185">Reference proteome</keyword>
<dbReference type="EMBL" id="JALBUR010000027">
    <property type="protein sequence ID" value="MDX8420235.1"/>
    <property type="molecule type" value="Genomic_DNA"/>
</dbReference>
<evidence type="ECO:0000256" key="1">
    <source>
        <dbReference type="SAM" id="MobiDB-lite"/>
    </source>
</evidence>
<evidence type="ECO:0000313" key="2">
    <source>
        <dbReference type="EMBL" id="MDX8420235.1"/>
    </source>
</evidence>
<comment type="caution">
    <text evidence="2">The sequence shown here is derived from an EMBL/GenBank/DDBJ whole genome shotgun (WGS) entry which is preliminary data.</text>
</comment>
<reference evidence="2 3" key="1">
    <citation type="submission" date="2022-03" db="EMBL/GenBank/DDBJ databases">
        <title>Novel taxa within the pig intestine.</title>
        <authorList>
            <person name="Wylensek D."/>
            <person name="Bishof K."/>
            <person name="Afrizal A."/>
            <person name="Clavel T."/>
        </authorList>
    </citation>
    <scope>NUCLEOTIDE SEQUENCE [LARGE SCALE GENOMIC DNA]</scope>
    <source>
        <strain evidence="2 3">CLA-KB-P133</strain>
    </source>
</reference>
<sequence length="119" mass="13588">MKLIDLQNLPRVQQLSPEDRVLMPWDMACMQLRGQIGDDPDYFSVKDLLSIESAAVQNKVKQMTEAYNEMLEKEYHQAPMSWPALLAYLQDKSRKLNKQGTISDMHSVSGCNSEKAGIR</sequence>